<comment type="caution">
    <text evidence="1">The sequence shown here is derived from an EMBL/GenBank/DDBJ whole genome shotgun (WGS) entry which is preliminary data.</text>
</comment>
<reference evidence="1 2" key="1">
    <citation type="submission" date="2015-01" db="EMBL/GenBank/DDBJ databases">
        <title>Evolution of Trichinella species and genotypes.</title>
        <authorList>
            <person name="Korhonen P.K."/>
            <person name="Edoardo P."/>
            <person name="Giuseppe L.R."/>
            <person name="Gasser R.B."/>
        </authorList>
    </citation>
    <scope>NUCLEOTIDE SEQUENCE [LARGE SCALE GENOMIC DNA]</scope>
    <source>
        <strain evidence="1">ISS470</strain>
    </source>
</reference>
<dbReference type="PANTHER" id="PTHR37984">
    <property type="entry name" value="PROTEIN CBG26694"/>
    <property type="match status" value="1"/>
</dbReference>
<sequence length="262" mass="29628">MTDGSKIRIKKVISCGAADVRRMNLNHPRIETGGAQPVRFPPRRLPPSKRDTVNRLIWKMMQTRVKEPAFGPWCSPVVLVWKKDGSLRFCVDHRRMSSHFRIDVWLLAGRSCRKTAQEDGVFHLHGTLPIPSHAVRAVQRPGDVSAANGKSTEGANVKSMPRLSRRYYRLPEDRGRAPGMLESSAVSSASEVGTGSEKTEAVQNWLTRRCVKEFRQFLGLASYYRRYVQNFAAVAIPLHVLTNKDAKWRWGPKEEEAYTSTG</sequence>
<accession>A0A0V1G451</accession>
<evidence type="ECO:0000313" key="2">
    <source>
        <dbReference type="Proteomes" id="UP000054995"/>
    </source>
</evidence>
<keyword evidence="2" id="KW-1185">Reference proteome</keyword>
<dbReference type="Gene3D" id="3.30.70.270">
    <property type="match status" value="1"/>
</dbReference>
<dbReference type="Gene3D" id="3.10.10.10">
    <property type="entry name" value="HIV Type 1 Reverse Transcriptase, subunit A, domain 1"/>
    <property type="match status" value="1"/>
</dbReference>
<dbReference type="SUPFAM" id="SSF56672">
    <property type="entry name" value="DNA/RNA polymerases"/>
    <property type="match status" value="2"/>
</dbReference>
<name>A0A0V1G451_TRIPS</name>
<proteinExistence type="predicted"/>
<gene>
    <name evidence="1" type="primary">TY3B-G</name>
    <name evidence="1" type="ORF">T4D_10031</name>
</gene>
<dbReference type="PANTHER" id="PTHR37984:SF5">
    <property type="entry name" value="PROTEIN NYNRIN-LIKE"/>
    <property type="match status" value="1"/>
</dbReference>
<dbReference type="AlphaFoldDB" id="A0A0V1G451"/>
<protein>
    <submittedName>
        <fullName evidence="1">Transposon Ty3-G Gag-Pol polyprotein</fullName>
    </submittedName>
</protein>
<evidence type="ECO:0000313" key="1">
    <source>
        <dbReference type="EMBL" id="KRY92259.1"/>
    </source>
</evidence>
<dbReference type="EMBL" id="JYDT01000008">
    <property type="protein sequence ID" value="KRY92259.1"/>
    <property type="molecule type" value="Genomic_DNA"/>
</dbReference>
<dbReference type="InterPro" id="IPR043502">
    <property type="entry name" value="DNA/RNA_pol_sf"/>
</dbReference>
<organism evidence="1 2">
    <name type="scientific">Trichinella pseudospiralis</name>
    <name type="common">Parasitic roundworm</name>
    <dbReference type="NCBI Taxonomy" id="6337"/>
    <lineage>
        <taxon>Eukaryota</taxon>
        <taxon>Metazoa</taxon>
        <taxon>Ecdysozoa</taxon>
        <taxon>Nematoda</taxon>
        <taxon>Enoplea</taxon>
        <taxon>Dorylaimia</taxon>
        <taxon>Trichinellida</taxon>
        <taxon>Trichinellidae</taxon>
        <taxon>Trichinella</taxon>
    </lineage>
</organism>
<dbReference type="InterPro" id="IPR050951">
    <property type="entry name" value="Retrovirus_Pol_polyprotein"/>
</dbReference>
<dbReference type="OrthoDB" id="5862884at2759"/>
<dbReference type="Proteomes" id="UP000054995">
    <property type="component" value="Unassembled WGS sequence"/>
</dbReference>
<dbReference type="InterPro" id="IPR043128">
    <property type="entry name" value="Rev_trsase/Diguanyl_cyclase"/>
</dbReference>